<keyword evidence="9" id="KW-1185">Reference proteome</keyword>
<keyword evidence="4" id="KW-1015">Disulfide bond</keyword>
<dbReference type="Pfam" id="PF00135">
    <property type="entry name" value="COesterase"/>
    <property type="match status" value="1"/>
</dbReference>
<dbReference type="InterPro" id="IPR019819">
    <property type="entry name" value="Carboxylesterase_B_CS"/>
</dbReference>
<dbReference type="PANTHER" id="PTHR43142">
    <property type="entry name" value="CARBOXYLIC ESTER HYDROLASE"/>
    <property type="match status" value="1"/>
</dbReference>
<evidence type="ECO:0000256" key="2">
    <source>
        <dbReference type="ARBA" id="ARBA00022487"/>
    </source>
</evidence>
<accession>A0A9N9XRQ8</accession>
<feature type="chain" id="PRO_5040539961" description="Carboxylic ester hydrolase" evidence="6">
    <location>
        <begin position="19"/>
        <end position="563"/>
    </location>
</feature>
<dbReference type="PROSITE" id="PS00941">
    <property type="entry name" value="CARBOXYLESTERASE_B_2"/>
    <property type="match status" value="1"/>
</dbReference>
<dbReference type="Gene3D" id="3.40.50.1820">
    <property type="entry name" value="alpha/beta hydrolase"/>
    <property type="match status" value="1"/>
</dbReference>
<dbReference type="PROSITE" id="PS00122">
    <property type="entry name" value="CARBOXYLESTERASE_B_1"/>
    <property type="match status" value="1"/>
</dbReference>
<keyword evidence="3 6" id="KW-0378">Hydrolase</keyword>
<evidence type="ECO:0000259" key="7">
    <source>
        <dbReference type="Pfam" id="PF00135"/>
    </source>
</evidence>
<dbReference type="EMBL" id="OU900098">
    <property type="protein sequence ID" value="CAG9861803.1"/>
    <property type="molecule type" value="Genomic_DNA"/>
</dbReference>
<dbReference type="InterPro" id="IPR002018">
    <property type="entry name" value="CarbesteraseB"/>
</dbReference>
<keyword evidence="2" id="KW-0719">Serine esterase</keyword>
<sequence length="563" mass="63974">MQWCVLILNCLLFTLVRGDDEYLLDFPLGKLKGKTRTTITGVTLYSFQGVPFAEPPLNEYRFQAPKMKSPWNDTLDATEERSYCLQMTQDHVDGSEDCLFINIFTPKDPKLNSKLAVMVFMFGGGFIEGSSADVNVGPDHLMDYDVVYVTFNYRVGPFGFLSTGDTIIPGNAGLKDQLLALKFVNKYIQYFGGDPDKVTIMGQSAGSASVHYHVLSPQSKGLFRAGIAESGTALCPWASQTNYTYMTNRLLEIIDSNFAAKSPSSQEIRDFLKALPAETIDRAAHVIDKMESPADNQIQIGFYFAPVVECEHEGAFITESMFEMVRDGKLNDVKMIMGVNSEESLFYVTDERFPKTAKGVDDDNLILVPRGLNAENSSKAEIAKKIKDFYSPYLPFAVSQRSLIKYYSDQSFARSIIKTAELQSKYSDVYFYEFQYHGVLGSYTDDSVVGFSEDVRHGEEMSYIYRRNYGGLNTTDLSKYPLMDQLVQKRFIKMFTDFAKYLNPTPDPIELLHNITWPTVKPDDFQYMAVGSWLELRRNPKEDMYSFWEQIFSKYARGQLISY</sequence>
<proteinExistence type="inferred from homology"/>
<evidence type="ECO:0000256" key="3">
    <source>
        <dbReference type="ARBA" id="ARBA00022801"/>
    </source>
</evidence>
<protein>
    <recommendedName>
        <fullName evidence="6">Carboxylic ester hydrolase</fullName>
        <ecNumber evidence="6">3.1.1.-</ecNumber>
    </recommendedName>
</protein>
<dbReference type="PANTHER" id="PTHR43142:SF1">
    <property type="entry name" value="CARBOXYLIC ESTER HYDROLASE"/>
    <property type="match status" value="1"/>
</dbReference>
<feature type="signal peptide" evidence="6">
    <location>
        <begin position="1"/>
        <end position="18"/>
    </location>
</feature>
<dbReference type="EC" id="3.1.1.-" evidence="6"/>
<comment type="similarity">
    <text evidence="1 6">Belongs to the type-B carboxylesterase/lipase family.</text>
</comment>
<evidence type="ECO:0000313" key="9">
    <source>
        <dbReference type="Proteomes" id="UP001153712"/>
    </source>
</evidence>
<name>A0A9N9XRQ8_PHYSR</name>
<gene>
    <name evidence="8" type="ORF">PHYEVI_LOCUS8129</name>
</gene>
<evidence type="ECO:0000256" key="1">
    <source>
        <dbReference type="ARBA" id="ARBA00005964"/>
    </source>
</evidence>
<reference evidence="8" key="1">
    <citation type="submission" date="2022-01" db="EMBL/GenBank/DDBJ databases">
        <authorList>
            <person name="King R."/>
        </authorList>
    </citation>
    <scope>NUCLEOTIDE SEQUENCE</scope>
</reference>
<keyword evidence="5" id="KW-0325">Glycoprotein</keyword>
<evidence type="ECO:0000313" key="8">
    <source>
        <dbReference type="EMBL" id="CAG9861803.1"/>
    </source>
</evidence>
<dbReference type="GO" id="GO:0052689">
    <property type="term" value="F:carboxylic ester hydrolase activity"/>
    <property type="evidence" value="ECO:0007669"/>
    <property type="project" value="UniProtKB-KW"/>
</dbReference>
<dbReference type="OrthoDB" id="19653at2759"/>
<evidence type="ECO:0000256" key="5">
    <source>
        <dbReference type="ARBA" id="ARBA00023180"/>
    </source>
</evidence>
<dbReference type="InterPro" id="IPR029058">
    <property type="entry name" value="AB_hydrolase_fold"/>
</dbReference>
<dbReference type="Proteomes" id="UP001153712">
    <property type="component" value="Chromosome 5"/>
</dbReference>
<organism evidence="8 9">
    <name type="scientific">Phyllotreta striolata</name>
    <name type="common">Striped flea beetle</name>
    <name type="synonym">Crioceris striolata</name>
    <dbReference type="NCBI Taxonomy" id="444603"/>
    <lineage>
        <taxon>Eukaryota</taxon>
        <taxon>Metazoa</taxon>
        <taxon>Ecdysozoa</taxon>
        <taxon>Arthropoda</taxon>
        <taxon>Hexapoda</taxon>
        <taxon>Insecta</taxon>
        <taxon>Pterygota</taxon>
        <taxon>Neoptera</taxon>
        <taxon>Endopterygota</taxon>
        <taxon>Coleoptera</taxon>
        <taxon>Polyphaga</taxon>
        <taxon>Cucujiformia</taxon>
        <taxon>Chrysomeloidea</taxon>
        <taxon>Chrysomelidae</taxon>
        <taxon>Galerucinae</taxon>
        <taxon>Alticini</taxon>
        <taxon>Phyllotreta</taxon>
    </lineage>
</organism>
<dbReference type="SUPFAM" id="SSF53474">
    <property type="entry name" value="alpha/beta-Hydrolases"/>
    <property type="match status" value="1"/>
</dbReference>
<dbReference type="AlphaFoldDB" id="A0A9N9XRQ8"/>
<feature type="domain" description="Carboxylesterase type B" evidence="7">
    <location>
        <begin position="24"/>
        <end position="548"/>
    </location>
</feature>
<keyword evidence="6" id="KW-0732">Signal</keyword>
<evidence type="ECO:0000256" key="4">
    <source>
        <dbReference type="ARBA" id="ARBA00023157"/>
    </source>
</evidence>
<evidence type="ECO:0000256" key="6">
    <source>
        <dbReference type="RuleBase" id="RU361235"/>
    </source>
</evidence>
<dbReference type="InterPro" id="IPR019826">
    <property type="entry name" value="Carboxylesterase_B_AS"/>
</dbReference>